<evidence type="ECO:0000256" key="1">
    <source>
        <dbReference type="ARBA" id="ARBA00004496"/>
    </source>
</evidence>
<dbReference type="NCBIfam" id="TIGR00046">
    <property type="entry name" value="RsmE family RNA methyltransferase"/>
    <property type="match status" value="1"/>
</dbReference>
<dbReference type="CDD" id="cd18084">
    <property type="entry name" value="RsmE-like"/>
    <property type="match status" value="1"/>
</dbReference>
<dbReference type="SUPFAM" id="SSF75217">
    <property type="entry name" value="alpha/beta knot"/>
    <property type="match status" value="1"/>
</dbReference>
<keyword evidence="5 12" id="KW-0963">Cytoplasm</keyword>
<dbReference type="PANTHER" id="PTHR30027">
    <property type="entry name" value="RIBOSOMAL RNA SMALL SUBUNIT METHYLTRANSFERASE E"/>
    <property type="match status" value="1"/>
</dbReference>
<evidence type="ECO:0000256" key="7">
    <source>
        <dbReference type="ARBA" id="ARBA00022603"/>
    </source>
</evidence>
<accession>A0A3S2W3D7</accession>
<dbReference type="OrthoDB" id="9815641at2"/>
<dbReference type="Pfam" id="PF04452">
    <property type="entry name" value="Methyltrans_RNA"/>
    <property type="match status" value="1"/>
</dbReference>
<evidence type="ECO:0000256" key="5">
    <source>
        <dbReference type="ARBA" id="ARBA00022490"/>
    </source>
</evidence>
<dbReference type="GO" id="GO:0070042">
    <property type="term" value="F:rRNA (uridine-N3-)-methyltransferase activity"/>
    <property type="evidence" value="ECO:0007669"/>
    <property type="project" value="TreeGrafter"/>
</dbReference>
<comment type="subcellular location">
    <subcellularLocation>
        <location evidence="1 12">Cytoplasm</location>
    </subcellularLocation>
</comment>
<dbReference type="Gene3D" id="3.40.1280.10">
    <property type="match status" value="1"/>
</dbReference>
<dbReference type="Proteomes" id="UP000287447">
    <property type="component" value="Unassembled WGS sequence"/>
</dbReference>
<dbReference type="InterPro" id="IPR029028">
    <property type="entry name" value="Alpha/beta_knot_MTases"/>
</dbReference>
<keyword evidence="8 12" id="KW-0808">Transferase</keyword>
<dbReference type="Pfam" id="PF20260">
    <property type="entry name" value="PUA_4"/>
    <property type="match status" value="1"/>
</dbReference>
<comment type="function">
    <text evidence="10 12">Specifically methylates the N3 position of the uracil ring of uridine 1498 (m3U1498) in 16S rRNA. Acts on the fully assembled 30S ribosomal subunit.</text>
</comment>
<evidence type="ECO:0000256" key="12">
    <source>
        <dbReference type="PIRNR" id="PIRNR015601"/>
    </source>
</evidence>
<keyword evidence="7 12" id="KW-0489">Methyltransferase</keyword>
<comment type="catalytic activity">
    <reaction evidence="11 12">
        <text>uridine(1498) in 16S rRNA + S-adenosyl-L-methionine = N(3)-methyluridine(1498) in 16S rRNA + S-adenosyl-L-homocysteine + H(+)</text>
        <dbReference type="Rhea" id="RHEA:42920"/>
        <dbReference type="Rhea" id="RHEA-COMP:10283"/>
        <dbReference type="Rhea" id="RHEA-COMP:10284"/>
        <dbReference type="ChEBI" id="CHEBI:15378"/>
        <dbReference type="ChEBI" id="CHEBI:57856"/>
        <dbReference type="ChEBI" id="CHEBI:59789"/>
        <dbReference type="ChEBI" id="CHEBI:65315"/>
        <dbReference type="ChEBI" id="CHEBI:74502"/>
        <dbReference type="EC" id="2.1.1.193"/>
    </reaction>
</comment>
<keyword evidence="16" id="KW-1185">Reference proteome</keyword>
<evidence type="ECO:0000256" key="11">
    <source>
        <dbReference type="ARBA" id="ARBA00047944"/>
    </source>
</evidence>
<dbReference type="InterPro" id="IPR006700">
    <property type="entry name" value="RsmE"/>
</dbReference>
<dbReference type="InterPro" id="IPR046886">
    <property type="entry name" value="RsmE_MTase_dom"/>
</dbReference>
<organism evidence="15 16">
    <name type="scientific">Hwanghaeella grinnelliae</name>
    <dbReference type="NCBI Taxonomy" id="2500179"/>
    <lineage>
        <taxon>Bacteria</taxon>
        <taxon>Pseudomonadati</taxon>
        <taxon>Pseudomonadota</taxon>
        <taxon>Alphaproteobacteria</taxon>
        <taxon>Rhodospirillales</taxon>
        <taxon>Rhodospirillaceae</taxon>
        <taxon>Hwanghaeella</taxon>
    </lineage>
</organism>
<proteinExistence type="inferred from homology"/>
<comment type="caution">
    <text evidence="15">The sequence shown here is derived from an EMBL/GenBank/DDBJ whole genome shotgun (WGS) entry which is preliminary data.</text>
</comment>
<dbReference type="GO" id="GO:0070475">
    <property type="term" value="P:rRNA base methylation"/>
    <property type="evidence" value="ECO:0007669"/>
    <property type="project" value="TreeGrafter"/>
</dbReference>
<evidence type="ECO:0000256" key="10">
    <source>
        <dbReference type="ARBA" id="ARBA00025699"/>
    </source>
</evidence>
<keyword evidence="6 12" id="KW-0698">rRNA processing</keyword>
<dbReference type="RefSeq" id="WP_127767389.1">
    <property type="nucleotide sequence ID" value="NZ_SADE01000003.1"/>
</dbReference>
<dbReference type="NCBIfam" id="NF008696">
    <property type="entry name" value="PRK11713.3-5"/>
    <property type="match status" value="1"/>
</dbReference>
<dbReference type="EMBL" id="SADE01000003">
    <property type="protein sequence ID" value="RVU35068.1"/>
    <property type="molecule type" value="Genomic_DNA"/>
</dbReference>
<name>A0A3S2W3D7_9PROT</name>
<evidence type="ECO:0000259" key="14">
    <source>
        <dbReference type="Pfam" id="PF20260"/>
    </source>
</evidence>
<dbReference type="GO" id="GO:0005737">
    <property type="term" value="C:cytoplasm"/>
    <property type="evidence" value="ECO:0007669"/>
    <property type="project" value="UniProtKB-SubCell"/>
</dbReference>
<dbReference type="EC" id="2.1.1.193" evidence="3 12"/>
<dbReference type="InterPro" id="IPR015947">
    <property type="entry name" value="PUA-like_sf"/>
</dbReference>
<evidence type="ECO:0000256" key="8">
    <source>
        <dbReference type="ARBA" id="ARBA00022679"/>
    </source>
</evidence>
<dbReference type="Gene3D" id="2.40.240.20">
    <property type="entry name" value="Hypothetical PUA domain-like, domain 1"/>
    <property type="match status" value="1"/>
</dbReference>
<dbReference type="PIRSF" id="PIRSF015601">
    <property type="entry name" value="MTase_slr0722"/>
    <property type="match status" value="1"/>
</dbReference>
<evidence type="ECO:0000256" key="6">
    <source>
        <dbReference type="ARBA" id="ARBA00022552"/>
    </source>
</evidence>
<dbReference type="InterPro" id="IPR046887">
    <property type="entry name" value="RsmE_PUA-like"/>
</dbReference>
<evidence type="ECO:0000256" key="9">
    <source>
        <dbReference type="ARBA" id="ARBA00022691"/>
    </source>
</evidence>
<dbReference type="AlphaFoldDB" id="A0A3S2W3D7"/>
<evidence type="ECO:0000256" key="2">
    <source>
        <dbReference type="ARBA" id="ARBA00005528"/>
    </source>
</evidence>
<keyword evidence="9 12" id="KW-0949">S-adenosyl-L-methionine</keyword>
<evidence type="ECO:0000256" key="4">
    <source>
        <dbReference type="ARBA" id="ARBA00013673"/>
    </source>
</evidence>
<dbReference type="PANTHER" id="PTHR30027:SF3">
    <property type="entry name" value="16S RRNA (URACIL(1498)-N(3))-METHYLTRANSFERASE"/>
    <property type="match status" value="1"/>
</dbReference>
<protein>
    <recommendedName>
        <fullName evidence="4 12">Ribosomal RNA small subunit methyltransferase E</fullName>
        <ecNumber evidence="3 12">2.1.1.193</ecNumber>
    </recommendedName>
</protein>
<evidence type="ECO:0000313" key="15">
    <source>
        <dbReference type="EMBL" id="RVU35068.1"/>
    </source>
</evidence>
<reference evidence="16" key="1">
    <citation type="submission" date="2019-01" db="EMBL/GenBank/DDBJ databases">
        <title>Gri0909 isolated from a small marine red alga.</title>
        <authorList>
            <person name="Kim J."/>
            <person name="Jeong S.E."/>
            <person name="Jeon C.O."/>
        </authorList>
    </citation>
    <scope>NUCLEOTIDE SEQUENCE [LARGE SCALE GENOMIC DNA]</scope>
    <source>
        <strain evidence="16">Gri0909</strain>
    </source>
</reference>
<dbReference type="InterPro" id="IPR029026">
    <property type="entry name" value="tRNA_m1G_MTases_N"/>
</dbReference>
<gene>
    <name evidence="15" type="ORF">EOI86_19780</name>
</gene>
<feature type="domain" description="Ribosomal RNA small subunit methyltransferase E PUA-like" evidence="14">
    <location>
        <begin position="28"/>
        <end position="62"/>
    </location>
</feature>
<comment type="similarity">
    <text evidence="2 12">Belongs to the RNA methyltransferase RsmE family.</text>
</comment>
<feature type="domain" description="Ribosomal RNA small subunit methyltransferase E methyltransferase" evidence="13">
    <location>
        <begin position="79"/>
        <end position="238"/>
    </location>
</feature>
<evidence type="ECO:0000256" key="3">
    <source>
        <dbReference type="ARBA" id="ARBA00012328"/>
    </source>
</evidence>
<evidence type="ECO:0000313" key="16">
    <source>
        <dbReference type="Proteomes" id="UP000287447"/>
    </source>
</evidence>
<dbReference type="SUPFAM" id="SSF88697">
    <property type="entry name" value="PUA domain-like"/>
    <property type="match status" value="1"/>
</dbReference>
<sequence>MSEKPATRLYIESDLADGAVVGLSPDHAHFLRSVLRLEPGRWVTLFNGRDGEWSARIDGIGKGWASLAVGTRLREQSASPDVWLYFAPIKRARLDFLVQKATELGVGRIQPVVTQRTIVERVKGERLSANVIEASEQCERLDLPEIGDPMRLDKALADHPADRTLVACVEFGDARPVVEVVSTLPAGAPVTLLIGPEGGFTPEERTLLETRENVRFAGLGPRILRAETAGLAALTVWQALAGDWAEAPPKRY</sequence>
<evidence type="ECO:0000259" key="13">
    <source>
        <dbReference type="Pfam" id="PF04452"/>
    </source>
</evidence>